<feature type="binding site" evidence="7">
    <location>
        <position position="387"/>
    </location>
    <ligand>
        <name>Zn(2+)</name>
        <dbReference type="ChEBI" id="CHEBI:29105"/>
        <label>2</label>
    </ligand>
</feature>
<dbReference type="Proteomes" id="UP000199318">
    <property type="component" value="Unassembled WGS sequence"/>
</dbReference>
<comment type="cofactor">
    <cofactor evidence="7">
        <name>Zn(2+)</name>
        <dbReference type="ChEBI" id="CHEBI:29105"/>
    </cofactor>
    <text evidence="7">Binds 2 Zn(2+) ions per subunit.</text>
</comment>
<gene>
    <name evidence="9" type="ORF">SAMN05444126_12716</name>
</gene>
<evidence type="ECO:0000313" key="9">
    <source>
        <dbReference type="EMBL" id="SES28449.1"/>
    </source>
</evidence>
<dbReference type="InterPro" id="IPR001261">
    <property type="entry name" value="ArgE/DapE_CS"/>
</dbReference>
<proteinExistence type="inferred from homology"/>
<keyword evidence="7" id="KW-0862">Zinc</keyword>
<evidence type="ECO:0000256" key="8">
    <source>
        <dbReference type="PIRSR" id="PIRSR001235-2"/>
    </source>
</evidence>
<feature type="binding site" evidence="8">
    <location>
        <position position="293"/>
    </location>
    <ligand>
        <name>allantoate</name>
        <dbReference type="ChEBI" id="CHEBI:17536"/>
    </ligand>
</feature>
<comment type="similarity">
    <text evidence="2">Belongs to the peptidase M20 family.</text>
</comment>
<dbReference type="PANTHER" id="PTHR32494">
    <property type="entry name" value="ALLANTOATE DEIMINASE-RELATED"/>
    <property type="match status" value="1"/>
</dbReference>
<feature type="binding site" evidence="7">
    <location>
        <position position="80"/>
    </location>
    <ligand>
        <name>Zn(2+)</name>
        <dbReference type="ChEBI" id="CHEBI:29105"/>
        <label>1</label>
    </ligand>
</feature>
<feature type="binding site" evidence="7">
    <location>
        <position position="91"/>
    </location>
    <ligand>
        <name>Zn(2+)</name>
        <dbReference type="ChEBI" id="CHEBI:29105"/>
        <label>1</label>
    </ligand>
</feature>
<dbReference type="GO" id="GO:0016813">
    <property type="term" value="F:hydrolase activity, acting on carbon-nitrogen (but not peptide) bonds, in linear amidines"/>
    <property type="evidence" value="ECO:0007669"/>
    <property type="project" value="InterPro"/>
</dbReference>
<evidence type="ECO:0000256" key="2">
    <source>
        <dbReference type="ARBA" id="ARBA00006153"/>
    </source>
</evidence>
<keyword evidence="6" id="KW-0464">Manganese</keyword>
<comment type="caution">
    <text evidence="9">The sequence shown here is derived from an EMBL/GenBank/DDBJ whole genome shotgun (WGS) entry which is preliminary data.</text>
</comment>
<evidence type="ECO:0000256" key="5">
    <source>
        <dbReference type="ARBA" id="ARBA00022801"/>
    </source>
</evidence>
<sequence length="415" mass="44378">MQQWLEERLLKLNLTETMEKPDGFSRLSYSAEEWAARAKFIELAEELGLAVREDAAGNAIARWNPPSVTEEAPAIAFGSHVDTVTNGGGYDGVAGVLCALATVYQLQEDGFVPAKPLEVICFASEESARFGVSTIGSKAMSGLLDKDTLADVKDQDGVTIKEAVEERGLVYDDTPSAARSEAELEEFIELHIEQGTRVEQAGADVGAVTAIACPIRLQVDGQGKAGHTGTTPMDRRKDALVMAAELITFVYERAQALNERGGMPIVATASTVSCEPNVMNVIPDRVQLGIDIRSVSDALKEELAADIRAKSAEIMARFRVTLEIATLVNNPSVQLDPSIHEALVGAAGAAGLTNYTLESGAGHDVMNMAHRWPAGLLFIPCRDGLSHHPDEHASLADLENGVKVLTAYVKNKAGD</sequence>
<reference evidence="10" key="1">
    <citation type="submission" date="2016-10" db="EMBL/GenBank/DDBJ databases">
        <authorList>
            <person name="de Groot N.N."/>
        </authorList>
    </citation>
    <scope>NUCLEOTIDE SEQUENCE [LARGE SCALE GENOMIC DNA]</scope>
    <source>
        <strain evidence="10">10nlg</strain>
    </source>
</reference>
<keyword evidence="4 7" id="KW-0479">Metal-binding</keyword>
<dbReference type="InterPro" id="IPR010158">
    <property type="entry name" value="Amidase_Cbmase"/>
</dbReference>
<evidence type="ECO:0000313" key="10">
    <source>
        <dbReference type="Proteomes" id="UP000199318"/>
    </source>
</evidence>
<feature type="binding site" evidence="8">
    <location>
        <position position="280"/>
    </location>
    <ligand>
        <name>allantoate</name>
        <dbReference type="ChEBI" id="CHEBI:17536"/>
    </ligand>
</feature>
<dbReference type="NCBIfam" id="TIGR01879">
    <property type="entry name" value="hydantase"/>
    <property type="match status" value="1"/>
</dbReference>
<name>A0A1H9W3T9_9BACI</name>
<dbReference type="AlphaFoldDB" id="A0A1H9W3T9"/>
<dbReference type="CDD" id="cd03884">
    <property type="entry name" value="M20_bAS"/>
    <property type="match status" value="1"/>
</dbReference>
<dbReference type="Pfam" id="PF01546">
    <property type="entry name" value="Peptidase_M20"/>
    <property type="match status" value="1"/>
</dbReference>
<dbReference type="Gene3D" id="3.40.630.10">
    <property type="entry name" value="Zn peptidases"/>
    <property type="match status" value="1"/>
</dbReference>
<accession>A0A1H9W3T9</accession>
<dbReference type="InterPro" id="IPR036264">
    <property type="entry name" value="Bact_exopeptidase_dim_dom"/>
</dbReference>
<evidence type="ECO:0000256" key="6">
    <source>
        <dbReference type="ARBA" id="ARBA00023211"/>
    </source>
</evidence>
<dbReference type="PIRSF" id="PIRSF001235">
    <property type="entry name" value="Amidase_carbamoylase"/>
    <property type="match status" value="1"/>
</dbReference>
<keyword evidence="5 9" id="KW-0378">Hydrolase</keyword>
<protein>
    <submittedName>
        <fullName evidence="9">N-carbamoyl-L-amino-acid hydrolase</fullName>
    </submittedName>
</protein>
<dbReference type="Gene3D" id="3.30.70.360">
    <property type="match status" value="1"/>
</dbReference>
<keyword evidence="10" id="KW-1185">Reference proteome</keyword>
<dbReference type="EMBL" id="FOGV01000027">
    <property type="protein sequence ID" value="SES28449.1"/>
    <property type="molecule type" value="Genomic_DNA"/>
</dbReference>
<dbReference type="InterPro" id="IPR002933">
    <property type="entry name" value="Peptidase_M20"/>
</dbReference>
<evidence type="ECO:0000256" key="3">
    <source>
        <dbReference type="ARBA" id="ARBA00011738"/>
    </source>
</evidence>
<feature type="binding site" evidence="7">
    <location>
        <position position="191"/>
    </location>
    <ligand>
        <name>Zn(2+)</name>
        <dbReference type="ChEBI" id="CHEBI:29105"/>
        <label>1</label>
    </ligand>
</feature>
<evidence type="ECO:0000256" key="1">
    <source>
        <dbReference type="ARBA" id="ARBA00001936"/>
    </source>
</evidence>
<dbReference type="SUPFAM" id="SSF55031">
    <property type="entry name" value="Bacterial exopeptidase dimerisation domain"/>
    <property type="match status" value="1"/>
</dbReference>
<organism evidence="9 10">
    <name type="scientific">Salisediminibacterium halotolerans</name>
    <dbReference type="NCBI Taxonomy" id="517425"/>
    <lineage>
        <taxon>Bacteria</taxon>
        <taxon>Bacillati</taxon>
        <taxon>Bacillota</taxon>
        <taxon>Bacilli</taxon>
        <taxon>Bacillales</taxon>
        <taxon>Bacillaceae</taxon>
        <taxon>Salisediminibacterium</taxon>
    </lineage>
</organism>
<evidence type="ECO:0000256" key="7">
    <source>
        <dbReference type="PIRSR" id="PIRSR001235-1"/>
    </source>
</evidence>
<dbReference type="SUPFAM" id="SSF53187">
    <property type="entry name" value="Zn-dependent exopeptidases"/>
    <property type="match status" value="1"/>
</dbReference>
<comment type="subunit">
    <text evidence="3">Homodimer.</text>
</comment>
<feature type="binding site" evidence="7">
    <location>
        <position position="126"/>
    </location>
    <ligand>
        <name>Zn(2+)</name>
        <dbReference type="ChEBI" id="CHEBI:29105"/>
        <label>2</label>
    </ligand>
</feature>
<dbReference type="RefSeq" id="WP_093074348.1">
    <property type="nucleotide sequence ID" value="NZ_FOGV01000027.1"/>
</dbReference>
<comment type="cofactor">
    <cofactor evidence="1">
        <name>Mn(2+)</name>
        <dbReference type="ChEBI" id="CHEBI:29035"/>
    </cofactor>
</comment>
<dbReference type="OrthoDB" id="9808195at2"/>
<feature type="binding site" evidence="7">
    <location>
        <position position="91"/>
    </location>
    <ligand>
        <name>Zn(2+)</name>
        <dbReference type="ChEBI" id="CHEBI:29105"/>
        <label>2</label>
    </ligand>
</feature>
<feature type="binding site" evidence="8">
    <location>
        <position position="216"/>
    </location>
    <ligand>
        <name>allantoate</name>
        <dbReference type="ChEBI" id="CHEBI:17536"/>
    </ligand>
</feature>
<dbReference type="PROSITE" id="PS00758">
    <property type="entry name" value="ARGE_DAPE_CPG2_1"/>
    <property type="match status" value="1"/>
</dbReference>
<evidence type="ECO:0000256" key="4">
    <source>
        <dbReference type="ARBA" id="ARBA00022723"/>
    </source>
</evidence>
<dbReference type="STRING" id="1464123.SAMN05444126_12716"/>
<dbReference type="GO" id="GO:0046872">
    <property type="term" value="F:metal ion binding"/>
    <property type="evidence" value="ECO:0007669"/>
    <property type="project" value="UniProtKB-KW"/>
</dbReference>
<dbReference type="PANTHER" id="PTHR32494:SF19">
    <property type="entry name" value="ALLANTOATE DEIMINASE-RELATED"/>
    <property type="match status" value="1"/>
</dbReference>